<dbReference type="InterPro" id="IPR052701">
    <property type="entry name" value="GAG_Ulvan_Degrading_Sulfatases"/>
</dbReference>
<proteinExistence type="predicted"/>
<evidence type="ECO:0000256" key="1">
    <source>
        <dbReference type="SAM" id="Phobius"/>
    </source>
</evidence>
<dbReference type="Pfam" id="PF11617">
    <property type="entry name" value="Cu-binding_MopE"/>
    <property type="match status" value="1"/>
</dbReference>
<keyword evidence="1" id="KW-0472">Membrane</keyword>
<sequence length="462" mass="52811">MPGKIIIIVVFCILILILSVFFVHPWDQDWDGYWNILSSDLDCNDSDPAINPGAFDIPLNGLDENCDGLDSMQGANILLITVDCLRADHLGYYGYPKRTTPGLDKLAKSAAVFWKAYTPSSWTHPSLSSIHTGLHPRDHGISQWKHILKDEHLTIAEILKGAGYQTLAYVSHNLFRPKYGYTQGFDYYDVSVLQDTVNPEKIISSQDITDKILKMLSQIEQPFFIWVHYFDPHGYYFHHKEFSFGTKAMERYDSEIAYTDYHIDRLCNGLKERDLYQRTIVVVVADHGEAFMEHGLIGHTKTIFEEVVNVPLIMRIPGFFHQNYQSTVTHMEIAPTILNLVQLQVPPALKGTVVPFDRNGFRAISNTVYFEIKRFVELKGILSKGYKLVMDLELEKPLQSAALYNLKTDAVEKANISSQEPDKVDELHNQLLDFYSQPAYVPGQIELDQETRDQLLKLGYLN</sequence>
<dbReference type="SUPFAM" id="SSF53649">
    <property type="entry name" value="Alkaline phosphatase-like"/>
    <property type="match status" value="1"/>
</dbReference>
<gene>
    <name evidence="3" type="ORF">ACFL27_24015</name>
</gene>
<dbReference type="PANTHER" id="PTHR43751">
    <property type="entry name" value="SULFATASE"/>
    <property type="match status" value="1"/>
</dbReference>
<dbReference type="PANTHER" id="PTHR43751:SF3">
    <property type="entry name" value="SULFATASE N-TERMINAL DOMAIN-CONTAINING PROTEIN"/>
    <property type="match status" value="1"/>
</dbReference>
<keyword evidence="1" id="KW-0812">Transmembrane</keyword>
<name>A0ABV6Z4K2_UNCC1</name>
<protein>
    <submittedName>
        <fullName evidence="3">Sulfatase-like hydrolase/transferase</fullName>
    </submittedName>
</protein>
<dbReference type="EMBL" id="JBHPBY010000462">
    <property type="protein sequence ID" value="MFC1853276.1"/>
    <property type="molecule type" value="Genomic_DNA"/>
</dbReference>
<keyword evidence="4" id="KW-1185">Reference proteome</keyword>
<evidence type="ECO:0000313" key="3">
    <source>
        <dbReference type="EMBL" id="MFC1853276.1"/>
    </source>
</evidence>
<comment type="caution">
    <text evidence="3">The sequence shown here is derived from an EMBL/GenBank/DDBJ whole genome shotgun (WGS) entry which is preliminary data.</text>
</comment>
<dbReference type="InterPro" id="IPR000917">
    <property type="entry name" value="Sulfatase_N"/>
</dbReference>
<dbReference type="Pfam" id="PF00884">
    <property type="entry name" value="Sulfatase"/>
    <property type="match status" value="1"/>
</dbReference>
<dbReference type="CDD" id="cd16148">
    <property type="entry name" value="sulfatase_like"/>
    <property type="match status" value="1"/>
</dbReference>
<dbReference type="Proteomes" id="UP001594351">
    <property type="component" value="Unassembled WGS sequence"/>
</dbReference>
<accession>A0ABV6Z4K2</accession>
<feature type="domain" description="Sulfatase N-terminal" evidence="2">
    <location>
        <begin position="76"/>
        <end position="341"/>
    </location>
</feature>
<organism evidence="3 4">
    <name type="scientific">candidate division CSSED10-310 bacterium</name>
    <dbReference type="NCBI Taxonomy" id="2855610"/>
    <lineage>
        <taxon>Bacteria</taxon>
        <taxon>Bacteria division CSSED10-310</taxon>
    </lineage>
</organism>
<feature type="transmembrane region" description="Helical" evidence="1">
    <location>
        <begin position="5"/>
        <end position="26"/>
    </location>
</feature>
<evidence type="ECO:0000259" key="2">
    <source>
        <dbReference type="Pfam" id="PF00884"/>
    </source>
</evidence>
<dbReference type="InterPro" id="IPR021655">
    <property type="entry name" value="Put_metal-bd"/>
</dbReference>
<evidence type="ECO:0000313" key="4">
    <source>
        <dbReference type="Proteomes" id="UP001594351"/>
    </source>
</evidence>
<keyword evidence="1" id="KW-1133">Transmembrane helix</keyword>
<dbReference type="InterPro" id="IPR017850">
    <property type="entry name" value="Alkaline_phosphatase_core_sf"/>
</dbReference>
<dbReference type="Gene3D" id="3.40.720.10">
    <property type="entry name" value="Alkaline Phosphatase, subunit A"/>
    <property type="match status" value="1"/>
</dbReference>
<dbReference type="Gene3D" id="3.30.1120.10">
    <property type="match status" value="1"/>
</dbReference>
<reference evidence="3 4" key="1">
    <citation type="submission" date="2024-09" db="EMBL/GenBank/DDBJ databases">
        <title>Laminarin stimulates single cell rates of sulfate reduction while oxygen inhibits transcriptomic activity in coastal marine sediment.</title>
        <authorList>
            <person name="Lindsay M."/>
            <person name="Orcutt B."/>
            <person name="Emerson D."/>
            <person name="Stepanauskas R."/>
            <person name="D'Angelo T."/>
        </authorList>
    </citation>
    <scope>NUCLEOTIDE SEQUENCE [LARGE SCALE GENOMIC DNA]</scope>
    <source>
        <strain evidence="3">SAG AM-311-K15</strain>
    </source>
</reference>